<feature type="domain" description="GAG-pre-integrase" evidence="1">
    <location>
        <begin position="65"/>
        <end position="130"/>
    </location>
</feature>
<dbReference type="STRING" id="1314781.A0A166MPF1"/>
<dbReference type="InParanoid" id="A0A166MPF1"/>
<accession>A0A166MPF1</accession>
<dbReference type="Proteomes" id="UP000077266">
    <property type="component" value="Unassembled WGS sequence"/>
</dbReference>
<feature type="non-terminal residue" evidence="2">
    <location>
        <position position="1"/>
    </location>
</feature>
<dbReference type="InterPro" id="IPR025724">
    <property type="entry name" value="GAG-pre-integrase_dom"/>
</dbReference>
<gene>
    <name evidence="2" type="ORF">EXIGLDRAFT_584985</name>
</gene>
<proteinExistence type="predicted"/>
<dbReference type="OrthoDB" id="2713924at2759"/>
<dbReference type="AlphaFoldDB" id="A0A166MPF1"/>
<evidence type="ECO:0000313" key="2">
    <source>
        <dbReference type="EMBL" id="KZV78254.1"/>
    </source>
</evidence>
<evidence type="ECO:0000259" key="1">
    <source>
        <dbReference type="Pfam" id="PF13976"/>
    </source>
</evidence>
<organism evidence="2 3">
    <name type="scientific">Exidia glandulosa HHB12029</name>
    <dbReference type="NCBI Taxonomy" id="1314781"/>
    <lineage>
        <taxon>Eukaryota</taxon>
        <taxon>Fungi</taxon>
        <taxon>Dikarya</taxon>
        <taxon>Basidiomycota</taxon>
        <taxon>Agaricomycotina</taxon>
        <taxon>Agaricomycetes</taxon>
        <taxon>Auriculariales</taxon>
        <taxon>Exidiaceae</taxon>
        <taxon>Exidia</taxon>
    </lineage>
</organism>
<evidence type="ECO:0000313" key="3">
    <source>
        <dbReference type="Proteomes" id="UP000077266"/>
    </source>
</evidence>
<sequence length="176" mass="19283">GEVQPSVLFHEVLHVPSLASNLLCVFSLMTKRSYTLHGKGTTLSFELGGRTRMTATVTERDIGYLDGRTVLAHGANASHAPISLERWHYRFGHRDPDVIRRMSKDGSVTGLKITGGMPSGICKPCLVGKQSRAAIPRGPARRRDEPLALVHWDLKGPLPRSLDGSFYMGLALDDHS</sequence>
<keyword evidence="3" id="KW-1185">Reference proteome</keyword>
<reference evidence="2 3" key="1">
    <citation type="journal article" date="2016" name="Mol. Biol. Evol.">
        <title>Comparative Genomics of Early-Diverging Mushroom-Forming Fungi Provides Insights into the Origins of Lignocellulose Decay Capabilities.</title>
        <authorList>
            <person name="Nagy L.G."/>
            <person name="Riley R."/>
            <person name="Tritt A."/>
            <person name="Adam C."/>
            <person name="Daum C."/>
            <person name="Floudas D."/>
            <person name="Sun H."/>
            <person name="Yadav J.S."/>
            <person name="Pangilinan J."/>
            <person name="Larsson K.H."/>
            <person name="Matsuura K."/>
            <person name="Barry K."/>
            <person name="Labutti K."/>
            <person name="Kuo R."/>
            <person name="Ohm R.A."/>
            <person name="Bhattacharya S.S."/>
            <person name="Shirouzu T."/>
            <person name="Yoshinaga Y."/>
            <person name="Martin F.M."/>
            <person name="Grigoriev I.V."/>
            <person name="Hibbett D.S."/>
        </authorList>
    </citation>
    <scope>NUCLEOTIDE SEQUENCE [LARGE SCALE GENOMIC DNA]</scope>
    <source>
        <strain evidence="2 3">HHB12029</strain>
    </source>
</reference>
<protein>
    <recommendedName>
        <fullName evidence="1">GAG-pre-integrase domain-containing protein</fullName>
    </recommendedName>
</protein>
<name>A0A166MPF1_EXIGL</name>
<feature type="non-terminal residue" evidence="2">
    <location>
        <position position="176"/>
    </location>
</feature>
<dbReference type="EMBL" id="KV427007">
    <property type="protein sequence ID" value="KZV78254.1"/>
    <property type="molecule type" value="Genomic_DNA"/>
</dbReference>
<dbReference type="Pfam" id="PF13976">
    <property type="entry name" value="gag_pre-integrs"/>
    <property type="match status" value="1"/>
</dbReference>